<reference evidence="5" key="1">
    <citation type="submission" date="2022-01" db="EMBL/GenBank/DDBJ databases">
        <authorList>
            <person name="King R."/>
        </authorList>
    </citation>
    <scope>NUCLEOTIDE SEQUENCE</scope>
</reference>
<feature type="domain" description="MADF" evidence="3">
    <location>
        <begin position="15"/>
        <end position="101"/>
    </location>
</feature>
<evidence type="ECO:0000259" key="3">
    <source>
        <dbReference type="PROSITE" id="PS51029"/>
    </source>
</evidence>
<evidence type="ECO:0000313" key="6">
    <source>
        <dbReference type="Proteomes" id="UP001153737"/>
    </source>
</evidence>
<gene>
    <name evidence="5" type="ORF">PHAECO_LOCUS2843</name>
</gene>
<dbReference type="InterPro" id="IPR039353">
    <property type="entry name" value="TF_Adf1"/>
</dbReference>
<proteinExistence type="predicted"/>
<dbReference type="GO" id="GO:0005667">
    <property type="term" value="C:transcription regulator complex"/>
    <property type="evidence" value="ECO:0007669"/>
    <property type="project" value="TreeGrafter"/>
</dbReference>
<dbReference type="SMART" id="SM00595">
    <property type="entry name" value="MADF"/>
    <property type="match status" value="1"/>
</dbReference>
<feature type="region of interest" description="Disordered" evidence="2">
    <location>
        <begin position="227"/>
        <end position="257"/>
    </location>
</feature>
<name>A0A9P0GN94_PHACE</name>
<accession>A0A9P0GN94</accession>
<feature type="region of interest" description="Disordered" evidence="2">
    <location>
        <begin position="105"/>
        <end position="184"/>
    </location>
</feature>
<dbReference type="GO" id="GO:0005634">
    <property type="term" value="C:nucleus"/>
    <property type="evidence" value="ECO:0007669"/>
    <property type="project" value="UniProtKB-SubCell"/>
</dbReference>
<dbReference type="PANTHER" id="PTHR12243">
    <property type="entry name" value="MADF DOMAIN TRANSCRIPTION FACTOR"/>
    <property type="match status" value="1"/>
</dbReference>
<comment type="subcellular location">
    <subcellularLocation>
        <location evidence="1">Nucleus</location>
    </subcellularLocation>
</comment>
<dbReference type="OrthoDB" id="6147983at2759"/>
<dbReference type="EMBL" id="OU896718">
    <property type="protein sequence ID" value="CAH1119129.1"/>
    <property type="molecule type" value="Genomic_DNA"/>
</dbReference>
<dbReference type="InterPro" id="IPR006578">
    <property type="entry name" value="MADF-dom"/>
</dbReference>
<feature type="domain" description="BESS" evidence="4">
    <location>
        <begin position="185"/>
        <end position="224"/>
    </location>
</feature>
<dbReference type="Proteomes" id="UP001153737">
    <property type="component" value="Chromosome 12"/>
</dbReference>
<dbReference type="PANTHER" id="PTHR12243:SF60">
    <property type="entry name" value="SI:CH211-15D5.12-RELATED"/>
    <property type="match status" value="1"/>
</dbReference>
<dbReference type="AlphaFoldDB" id="A0A9P0GN94"/>
<keyword evidence="6" id="KW-1185">Reference proteome</keyword>
<protein>
    <recommendedName>
        <fullName evidence="7">Transcription factor Adf-1</fullName>
    </recommendedName>
</protein>
<evidence type="ECO:0000256" key="1">
    <source>
        <dbReference type="PROSITE-ProRule" id="PRU00371"/>
    </source>
</evidence>
<reference evidence="5" key="2">
    <citation type="submission" date="2022-10" db="EMBL/GenBank/DDBJ databases">
        <authorList>
            <consortium name="ENA_rothamsted_submissions"/>
            <consortium name="culmorum"/>
            <person name="King R."/>
        </authorList>
    </citation>
    <scope>NUCLEOTIDE SEQUENCE</scope>
</reference>
<dbReference type="GO" id="GO:0003677">
    <property type="term" value="F:DNA binding"/>
    <property type="evidence" value="ECO:0007669"/>
    <property type="project" value="InterPro"/>
</dbReference>
<evidence type="ECO:0000313" key="5">
    <source>
        <dbReference type="EMBL" id="CAH1119129.1"/>
    </source>
</evidence>
<evidence type="ECO:0000256" key="2">
    <source>
        <dbReference type="SAM" id="MobiDB-lite"/>
    </source>
</evidence>
<evidence type="ECO:0000259" key="4">
    <source>
        <dbReference type="PROSITE" id="PS51031"/>
    </source>
</evidence>
<dbReference type="PROSITE" id="PS51031">
    <property type="entry name" value="BESS"/>
    <property type="match status" value="1"/>
</dbReference>
<evidence type="ECO:0008006" key="7">
    <source>
        <dbReference type="Google" id="ProtNLM"/>
    </source>
</evidence>
<dbReference type="PROSITE" id="PS51029">
    <property type="entry name" value="MADF"/>
    <property type="match status" value="1"/>
</dbReference>
<feature type="compositionally biased region" description="Basic and acidic residues" evidence="2">
    <location>
        <begin position="105"/>
        <end position="116"/>
    </location>
</feature>
<dbReference type="InterPro" id="IPR004210">
    <property type="entry name" value="BESS_motif"/>
</dbReference>
<feature type="compositionally biased region" description="Low complexity" evidence="2">
    <location>
        <begin position="228"/>
        <end position="242"/>
    </location>
</feature>
<organism evidence="5 6">
    <name type="scientific">Phaedon cochleariae</name>
    <name type="common">Mustard beetle</name>
    <dbReference type="NCBI Taxonomy" id="80249"/>
    <lineage>
        <taxon>Eukaryota</taxon>
        <taxon>Metazoa</taxon>
        <taxon>Ecdysozoa</taxon>
        <taxon>Arthropoda</taxon>
        <taxon>Hexapoda</taxon>
        <taxon>Insecta</taxon>
        <taxon>Pterygota</taxon>
        <taxon>Neoptera</taxon>
        <taxon>Endopterygota</taxon>
        <taxon>Coleoptera</taxon>
        <taxon>Polyphaga</taxon>
        <taxon>Cucujiformia</taxon>
        <taxon>Chrysomeloidea</taxon>
        <taxon>Chrysomelidae</taxon>
        <taxon>Chrysomelinae</taxon>
        <taxon>Chrysomelini</taxon>
        <taxon>Phaedon</taxon>
    </lineage>
</organism>
<keyword evidence="1" id="KW-0539">Nucleus</keyword>
<dbReference type="Pfam" id="PF10545">
    <property type="entry name" value="MADF_DNA_bdg"/>
    <property type="match status" value="1"/>
</dbReference>
<dbReference type="GO" id="GO:0006357">
    <property type="term" value="P:regulation of transcription by RNA polymerase II"/>
    <property type="evidence" value="ECO:0007669"/>
    <property type="project" value="TreeGrafter"/>
</dbReference>
<feature type="compositionally biased region" description="Polar residues" evidence="2">
    <location>
        <begin position="132"/>
        <end position="153"/>
    </location>
</feature>
<sequence>MKKWKMAFERDINLKIIVEVEKYECLYNSHLSDYTKKDVTERAWRKIAKKINLSVHESKDKWKNIRSAFVRSLKPTERESSKFRKPYYLHDRLLFILPYVKHSNSKESEKPTKSEEPTGTEENILYDDEAPSSLSSISDDGNQSDNTSTSLASTAARKKRKSNDPANFLEYSQNKKENTNTSDDETAKRYFLLSLLPELNGLDEEQMRHFKIQVLMLVDNIKGSSSFVQQSSTYTPPQSSVSETEPPFPPFPKEDPL</sequence>